<evidence type="ECO:0000313" key="2">
    <source>
        <dbReference type="EMBL" id="SCU96282.1"/>
    </source>
</evidence>
<dbReference type="EMBL" id="LT598451">
    <property type="protein sequence ID" value="SCU96282.1"/>
    <property type="molecule type" value="Genomic_DNA"/>
</dbReference>
<evidence type="ECO:0000256" key="1">
    <source>
        <dbReference type="SAM" id="Coils"/>
    </source>
</evidence>
<organism evidence="2 3">
    <name type="scientific">Lachancea nothofagi CBS 11611</name>
    <dbReference type="NCBI Taxonomy" id="1266666"/>
    <lineage>
        <taxon>Eukaryota</taxon>
        <taxon>Fungi</taxon>
        <taxon>Dikarya</taxon>
        <taxon>Ascomycota</taxon>
        <taxon>Saccharomycotina</taxon>
        <taxon>Saccharomycetes</taxon>
        <taxon>Saccharomycetales</taxon>
        <taxon>Saccharomycetaceae</taxon>
        <taxon>Lachancea</taxon>
    </lineage>
</organism>
<proteinExistence type="predicted"/>
<protein>
    <submittedName>
        <fullName evidence="2">LANO_0E13080g1_1</fullName>
    </submittedName>
</protein>
<evidence type="ECO:0000313" key="3">
    <source>
        <dbReference type="Proteomes" id="UP000189911"/>
    </source>
</evidence>
<dbReference type="Proteomes" id="UP000189911">
    <property type="component" value="Chromosome E"/>
</dbReference>
<gene>
    <name evidence="2" type="ORF">LANO_0E13080G</name>
</gene>
<name>A0A1G4JYK5_9SACH</name>
<dbReference type="OrthoDB" id="2549237at2759"/>
<accession>A0A1G4JYK5</accession>
<feature type="coiled-coil region" evidence="1">
    <location>
        <begin position="461"/>
        <end position="488"/>
    </location>
</feature>
<keyword evidence="3" id="KW-1185">Reference proteome</keyword>
<sequence length="1633" mass="185574">MAGIDYKKLRESNPRDITLYFREAIKRQSDTEVARHVFEGIEKGLLPTGLARDLLRATKCPLITKDAIVQKHSLSVRKFGLNFLERLLSRSDPIETLKVLGGEEWLSQLFHNLSVDDVKILSKALCLGTRKRSEEMEGLFDSLHASLVATSALENRRLFNSVSDLLPACSAGYVEVNLSDDQKLSSACTRRLIIRHTTFCRQKVLNAVNFPKVSLPYYASELVKNLPSLPTDARGLTPSKEFALEVLSNIADKYNITADVSDNFTRDTLILPLARRVYNKDGESDQHGTMLEILHYTAAIMERGSNFVDVKLSFKKGYLGWFAVKCWSSNASKFDQKLRTLLKNLRAPLEELLNRLPDCFAHIPVCCRKQLLDLIFQCYSPKFKDLFSSESLKEINLLEWPKWIFRTLPRVDALRVFNNLRGIYQERDKPFLKPIYPIITSPETNVGILHTCLERGEIGALERAAVAIQHLQKHAEKARNQIHRETHTSEAICYAIESGSLELLLGVIKWTRRFVKDTLTVPTIFIRTLVNNQDVVDMLAVLPSFRYSQGVPYLKFRQLAIHAKEDLDVNVAIANEILRTIFSFAVSTLQEPSSDIFRWLPLFRLSAKISIQRIREIEMHYSADCSQIRSVFESTKVLLLETESRLLDLGEEHVFNTNPTKMDRYPLPLTKRAQPLTLEFLDDLAKCRDKIWYQLRVSERPEISNLPSPFSHGLPLIKLLQSVSGPNNNMLDLGLDCASPNVPFLKSRAHELVFMPAEIALSNLQLDKDSANAVTCFLDSYAIALRFYALSYSVEEQPDAIQRAWKHCLANFNGSRMTNEESRMHWMGIFQGALSNLALDSFDTQKLSANTLIVPTVTSSPTPIKWSPEIPYQEFTKKRKTAFRNIDFLTNGYLQIRNSGIYYAIRDRGLKIGADSEKSFDVGAENDRLWSLSRKDNSPLKNEVAALSAMLFLDCHFKSSESILACPFPSQAEIRYPCMILDEGFLSDKNRTCDKALDVIQKSIGQVSPALLSDLVRNAFKSLLSHMGTSVFAERKRQAFSLLKLLIESDRPSLASQLVLEAVLNYPEDTAWHRQILTQKILRRMDPVDAQHLIIQFVSEISSRLGSPTSLQYKQHQSAPESFVKVSTVKLLIGLLSNTETLPPSLTLTAVKHLITSQCHVDIRIFSLQCLLQTMCDCKDNKSKPIREAIFTTLESLTNVVGAISENCSSVSTAGSGRPECEYELPLASSAMLQQLLLTPSYRGSNNASDLQEFFDRVALPALTYSRESNICWMRQFCRKYDLVDVLESLPIVPVDPSVWFTLFSSYLAYLPKSWLILFHEYFLFTLSPPDKVTAVNLLIKHDIELANGSESHWLRHYGEVPSFKIESLLEEEFPTGSRVQIDLKMIQDLTVEKAKAIIEKSTWTLETWQKFAYTFTLKHRGNHSQKIWLEQSRPVLVSIISYIEAARKSSRLIAPNKKPLILPPTFPLYMALIDFPNSDSDKELDERSCRRFAGQLQQFIETHVIGCAETPYHKRFEQLSSKVLAGLREWEIVHVVCDLDYLINFKNIKLCDYLLVDLADYLLNKAHGISKARPELLDQVVNMVTKWIQCDDELVCDLGLGWLKKSDVPWLANQREVMLNAEGVLSAKSISK</sequence>
<keyword evidence="1" id="KW-0175">Coiled coil</keyword>
<reference evidence="3" key="1">
    <citation type="submission" date="2016-03" db="EMBL/GenBank/DDBJ databases">
        <authorList>
            <person name="Devillers Hugo."/>
        </authorList>
    </citation>
    <scope>NUCLEOTIDE SEQUENCE [LARGE SCALE GENOMIC DNA]</scope>
</reference>